<comment type="caution">
    <text evidence="2">The sequence shown here is derived from an EMBL/GenBank/DDBJ whole genome shotgun (WGS) entry which is preliminary data.</text>
</comment>
<dbReference type="Proteomes" id="UP000094444">
    <property type="component" value="Unassembled WGS sequence"/>
</dbReference>
<dbReference type="Gene3D" id="1.20.120.1240">
    <property type="entry name" value="Dynamin, middle domain"/>
    <property type="match status" value="1"/>
</dbReference>
<dbReference type="PROSITE" id="PS51388">
    <property type="entry name" value="GED"/>
    <property type="match status" value="1"/>
</dbReference>
<dbReference type="GO" id="GO:0003924">
    <property type="term" value="F:GTPase activity"/>
    <property type="evidence" value="ECO:0007669"/>
    <property type="project" value="InterPro"/>
</dbReference>
<name>A0A2P5HT48_DIAHE</name>
<dbReference type="AlphaFoldDB" id="A0A2P5HT48"/>
<evidence type="ECO:0000313" key="2">
    <source>
        <dbReference type="EMBL" id="POS73365.1"/>
    </source>
</evidence>
<keyword evidence="3" id="KW-1185">Reference proteome</keyword>
<organism evidence="2 3">
    <name type="scientific">Diaporthe helianthi</name>
    <dbReference type="NCBI Taxonomy" id="158607"/>
    <lineage>
        <taxon>Eukaryota</taxon>
        <taxon>Fungi</taxon>
        <taxon>Dikarya</taxon>
        <taxon>Ascomycota</taxon>
        <taxon>Pezizomycotina</taxon>
        <taxon>Sordariomycetes</taxon>
        <taxon>Sordariomycetidae</taxon>
        <taxon>Diaporthales</taxon>
        <taxon>Diaporthaceae</taxon>
        <taxon>Diaporthe</taxon>
    </lineage>
</organism>
<accession>A0A2P5HT48</accession>
<dbReference type="OrthoDB" id="415706at2759"/>
<evidence type="ECO:0000259" key="1">
    <source>
        <dbReference type="PROSITE" id="PS51388"/>
    </source>
</evidence>
<dbReference type="InParanoid" id="A0A2P5HT48"/>
<dbReference type="Pfam" id="PF02212">
    <property type="entry name" value="GED"/>
    <property type="match status" value="1"/>
</dbReference>
<sequence length="234" mass="26944">MYVIDVGGALLGTIFKEQSRRWEDLVMSHVSDAIALVHHFIIELLVHTCAEEQVKTQLWDSVLLEKLQESYKHSMRHARFLLEVEREGKPYTYDRYFSSELQKGQARRLQESLNSLAIGSDTEGPVIKLASLSSLDINRSNPEQVREYLHDILESYYKVSAKRFVDTICQQVIDHFLLNGKDSPLHVFSTDLVFDLSADTLEMIAGEDQATKQERERLRTEMERLEAAMLVVRG</sequence>
<dbReference type="STRING" id="158607.A0A2P5HT48"/>
<dbReference type="InterPro" id="IPR020850">
    <property type="entry name" value="GED_dom"/>
</dbReference>
<protein>
    <submittedName>
        <fullName evidence="2">Interferon-induced GTP-binding protein Mx1</fullName>
    </submittedName>
</protein>
<feature type="domain" description="GED" evidence="1">
    <location>
        <begin position="146"/>
        <end position="234"/>
    </location>
</feature>
<reference evidence="2" key="1">
    <citation type="submission" date="2017-09" db="EMBL/GenBank/DDBJ databases">
        <title>Polyketide synthases of a Diaporthe helianthi virulent isolate.</title>
        <authorList>
            <person name="Baroncelli R."/>
        </authorList>
    </citation>
    <scope>NUCLEOTIDE SEQUENCE [LARGE SCALE GENOMIC DNA]</scope>
    <source>
        <strain evidence="2">7/96</strain>
    </source>
</reference>
<dbReference type="EMBL" id="MAVT02000812">
    <property type="protein sequence ID" value="POS73365.1"/>
    <property type="molecule type" value="Genomic_DNA"/>
</dbReference>
<proteinExistence type="predicted"/>
<gene>
    <name evidence="2" type="ORF">DHEL01_v208240</name>
</gene>
<evidence type="ECO:0000313" key="3">
    <source>
        <dbReference type="Proteomes" id="UP000094444"/>
    </source>
</evidence>
<dbReference type="GO" id="GO:0005525">
    <property type="term" value="F:GTP binding"/>
    <property type="evidence" value="ECO:0007669"/>
    <property type="project" value="InterPro"/>
</dbReference>
<dbReference type="InterPro" id="IPR003130">
    <property type="entry name" value="GED"/>
</dbReference>